<dbReference type="AlphaFoldDB" id="A0A430JGI4"/>
<organism evidence="3 4">
    <name type="scientific">Paenibacillus whitsoniae</name>
    <dbReference type="NCBI Taxonomy" id="2496558"/>
    <lineage>
        <taxon>Bacteria</taxon>
        <taxon>Bacillati</taxon>
        <taxon>Bacillota</taxon>
        <taxon>Bacilli</taxon>
        <taxon>Bacillales</taxon>
        <taxon>Paenibacillaceae</taxon>
        <taxon>Paenibacillus</taxon>
    </lineage>
</organism>
<keyword evidence="1 3" id="KW-0808">Transferase</keyword>
<sequence length="267" mass="30408">MIVVGGTNKVTFGTGILTERTHAVFRTKHNSPLRYHYDSAATLLFELTLRSNIVEAARALSQSGAYFADFEHSFCNPVYWDRTREGKFRLRSGASPHDAIQDIFANGKAYAFECSMAVIVVLHKGLLDTIEKHHYDALFTDLFLFDENAKRDLQLIDRRPIQEAVAGDILYVQNPDYDPAIPWAKGENVVMLDDERFFGHGYGLGVASAEDVMTILNKQRLPESTVSASFTDRFVHPDFAYFAQWTRRRYNQPLIAKIGDWIHVEKI</sequence>
<reference evidence="3 4" key="1">
    <citation type="submission" date="2018-12" db="EMBL/GenBank/DDBJ databases">
        <title>Bacillus ochoae sp. nov., Paenibacillus whitsoniae sp. nov., Paenibacillus spiritus sp. nov. Isolated from the Mars Exploration Rover during spacecraft assembly.</title>
        <authorList>
            <person name="Seuylemezian A."/>
            <person name="Vaishampayan P."/>
        </authorList>
    </citation>
    <scope>NUCLEOTIDE SEQUENCE [LARGE SCALE GENOMIC DNA]</scope>
    <source>
        <strain evidence="3 4">MER 54</strain>
    </source>
</reference>
<dbReference type="Pfam" id="PF20085">
    <property type="entry name" value="TGL"/>
    <property type="match status" value="1"/>
</dbReference>
<accession>A0A430JGI4</accession>
<evidence type="ECO:0000256" key="1">
    <source>
        <dbReference type="ARBA" id="ARBA00022679"/>
    </source>
</evidence>
<keyword evidence="4" id="KW-1185">Reference proteome</keyword>
<proteinExistence type="predicted"/>
<gene>
    <name evidence="3" type="ORF">EJQ19_08030</name>
</gene>
<comment type="caution">
    <text evidence="3">The sequence shown here is derived from an EMBL/GenBank/DDBJ whole genome shotgun (WGS) entry which is preliminary data.</text>
</comment>
<evidence type="ECO:0000256" key="2">
    <source>
        <dbReference type="ARBA" id="ARBA00022969"/>
    </source>
</evidence>
<keyword evidence="2" id="KW-0749">Sporulation</keyword>
<dbReference type="OrthoDB" id="1845399at2"/>
<dbReference type="GO" id="GO:0003810">
    <property type="term" value="F:protein-glutamine gamma-glutamyltransferase activity"/>
    <property type="evidence" value="ECO:0007669"/>
    <property type="project" value="InterPro"/>
</dbReference>
<dbReference type="Proteomes" id="UP000276128">
    <property type="component" value="Unassembled WGS sequence"/>
</dbReference>
<protein>
    <submittedName>
        <fullName evidence="3">Protein-glutamine gamma-glutamyltransferase</fullName>
    </submittedName>
</protein>
<dbReference type="RefSeq" id="WP_126140688.1">
    <property type="nucleotide sequence ID" value="NZ_RXHU01000022.1"/>
</dbReference>
<dbReference type="EMBL" id="RXHU01000022">
    <property type="protein sequence ID" value="RTE10105.1"/>
    <property type="molecule type" value="Genomic_DNA"/>
</dbReference>
<evidence type="ECO:0000313" key="4">
    <source>
        <dbReference type="Proteomes" id="UP000276128"/>
    </source>
</evidence>
<dbReference type="GO" id="GO:0030435">
    <property type="term" value="P:sporulation resulting in formation of a cellular spore"/>
    <property type="evidence" value="ECO:0007669"/>
    <property type="project" value="UniProtKB-KW"/>
</dbReference>
<dbReference type="InterPro" id="IPR020916">
    <property type="entry name" value="Gln_gamma-glutamylTfrase_bac"/>
</dbReference>
<name>A0A430JGI4_9BACL</name>
<evidence type="ECO:0000313" key="3">
    <source>
        <dbReference type="EMBL" id="RTE10105.1"/>
    </source>
</evidence>